<dbReference type="EMBL" id="CP002353">
    <property type="protein sequence ID" value="ADV62058.1"/>
    <property type="molecule type" value="Genomic_DNA"/>
</dbReference>
<organism evidence="5 6">
    <name type="scientific">Isosphaera pallida (strain ATCC 43644 / DSM 9630 / IS1B)</name>
    <dbReference type="NCBI Taxonomy" id="575540"/>
    <lineage>
        <taxon>Bacteria</taxon>
        <taxon>Pseudomonadati</taxon>
        <taxon>Planctomycetota</taxon>
        <taxon>Planctomycetia</taxon>
        <taxon>Isosphaerales</taxon>
        <taxon>Isosphaeraceae</taxon>
        <taxon>Isosphaera</taxon>
    </lineage>
</organism>
<dbReference type="HOGENOM" id="CLU_059734_1_0_0"/>
<dbReference type="OrthoDB" id="9792195at2"/>
<evidence type="ECO:0000313" key="6">
    <source>
        <dbReference type="Proteomes" id="UP000008631"/>
    </source>
</evidence>
<evidence type="ECO:0008006" key="7">
    <source>
        <dbReference type="Google" id="ProtNLM"/>
    </source>
</evidence>
<protein>
    <recommendedName>
        <fullName evidence="7">Adenosyl-chloride synthase</fullName>
    </recommendedName>
</protein>
<dbReference type="InterPro" id="IPR023228">
    <property type="entry name" value="SAM_OH_AdoTrfase_N_sf"/>
</dbReference>
<evidence type="ECO:0000313" key="5">
    <source>
        <dbReference type="EMBL" id="ADV62058.1"/>
    </source>
</evidence>
<evidence type="ECO:0000256" key="1">
    <source>
        <dbReference type="ARBA" id="ARBA00022691"/>
    </source>
</evidence>
<gene>
    <name evidence="5" type="ordered locus">Isop_1473</name>
</gene>
<feature type="domain" description="S-adenosyl-l-methionine hydroxide adenosyltransferase N-terminal" evidence="3">
    <location>
        <begin position="15"/>
        <end position="165"/>
    </location>
</feature>
<dbReference type="RefSeq" id="WP_013564346.1">
    <property type="nucleotide sequence ID" value="NC_014962.1"/>
</dbReference>
<reference evidence="5 6" key="2">
    <citation type="journal article" date="2011" name="Stand. Genomic Sci.">
        <title>Complete genome sequence of Isosphaera pallida type strain (IS1B).</title>
        <authorList>
            <consortium name="US DOE Joint Genome Institute (JGI-PGF)"/>
            <person name="Goker M."/>
            <person name="Cleland D."/>
            <person name="Saunders E."/>
            <person name="Lapidus A."/>
            <person name="Nolan M."/>
            <person name="Lucas S."/>
            <person name="Hammon N."/>
            <person name="Deshpande S."/>
            <person name="Cheng J.F."/>
            <person name="Tapia R."/>
            <person name="Han C."/>
            <person name="Goodwin L."/>
            <person name="Pitluck S."/>
            <person name="Liolios K."/>
            <person name="Pagani I."/>
            <person name="Ivanova N."/>
            <person name="Mavromatis K."/>
            <person name="Pati A."/>
            <person name="Chen A."/>
            <person name="Palaniappan K."/>
            <person name="Land M."/>
            <person name="Hauser L."/>
            <person name="Chang Y.J."/>
            <person name="Jeffries C.D."/>
            <person name="Detter J.C."/>
            <person name="Beck B."/>
            <person name="Woyke T."/>
            <person name="Bristow J."/>
            <person name="Eisen J.A."/>
            <person name="Markowitz V."/>
            <person name="Hugenholtz P."/>
            <person name="Kyrpides N.C."/>
            <person name="Klenk H.P."/>
        </authorList>
    </citation>
    <scope>NUCLEOTIDE SEQUENCE [LARGE SCALE GENOMIC DNA]</scope>
    <source>
        <strain evidence="6">ATCC 43644 / DSM 9630 / IS1B</strain>
    </source>
</reference>
<comment type="similarity">
    <text evidence="2">Belongs to the SAM hydrolase / SAM-dependent halogenase family.</text>
</comment>
<feature type="domain" description="S-adenosyl-l-methionine hydroxide adenosyltransferase C-terminal" evidence="4">
    <location>
        <begin position="193"/>
        <end position="288"/>
    </location>
</feature>
<dbReference type="Pfam" id="PF20257">
    <property type="entry name" value="SAM_HAT_C"/>
    <property type="match status" value="1"/>
</dbReference>
<evidence type="ECO:0000256" key="2">
    <source>
        <dbReference type="ARBA" id="ARBA00024035"/>
    </source>
</evidence>
<dbReference type="SUPFAM" id="SSF102522">
    <property type="entry name" value="Bacterial fluorinating enzyme, N-terminal domain"/>
    <property type="match status" value="1"/>
</dbReference>
<dbReference type="STRING" id="575540.Isop_1473"/>
<dbReference type="Pfam" id="PF01887">
    <property type="entry name" value="SAM_HAT_N"/>
    <property type="match status" value="1"/>
</dbReference>
<dbReference type="InterPro" id="IPR002747">
    <property type="entry name" value="SAM_OH_AdoTrfase"/>
</dbReference>
<name>E8QY68_ISOPI</name>
<dbReference type="Gene3D" id="3.40.50.10790">
    <property type="entry name" value="S-adenosyl-l-methionine hydroxide adenosyltransferase, N-terminal"/>
    <property type="match status" value="1"/>
</dbReference>
<dbReference type="AlphaFoldDB" id="E8QY68"/>
<dbReference type="Gene3D" id="2.40.30.90">
    <property type="entry name" value="Bacterial fluorinating enzyme like"/>
    <property type="match status" value="1"/>
</dbReference>
<keyword evidence="1" id="KW-0949">S-adenosyl-L-methionine</keyword>
<accession>E8QY68</accession>
<dbReference type="InterPro" id="IPR046470">
    <property type="entry name" value="SAM_HAT_C"/>
</dbReference>
<sequence>MRFDAANPLPPPDLVTLTTDFGLVGSYVGELKGAILSRSRRAVLVDVCHTVDPQDIRQGAWILESAARAFGSGVVHLAVVDPGVGTTRKVVALRPRSRSVWLVGPDNGLLIPALDALGGCAEAWTVEPHAPAIRAGSVDPTFHGRDLMAPAVAHLVEGGPAEALGPRHDPDQLVRADHWEAQFVEHPRPSFRAEIAVIDRFGNLTLNLRAARLVERLGPRYHPRAVRVVLDAPACGGPVEVVGLNRTYGDHAPDALIALTGSSGRLELAVVNGSAARRLGVQVGHPVQVDLVE</sequence>
<dbReference type="Proteomes" id="UP000008631">
    <property type="component" value="Chromosome"/>
</dbReference>
<evidence type="ECO:0000259" key="3">
    <source>
        <dbReference type="Pfam" id="PF01887"/>
    </source>
</evidence>
<evidence type="ECO:0000259" key="4">
    <source>
        <dbReference type="Pfam" id="PF20257"/>
    </source>
</evidence>
<dbReference type="KEGG" id="ipa:Isop_1473"/>
<reference key="1">
    <citation type="submission" date="2010-11" db="EMBL/GenBank/DDBJ databases">
        <title>The complete sequence of chromosome of Isophaera pallida ATCC 43644.</title>
        <authorList>
            <consortium name="US DOE Joint Genome Institute (JGI-PGF)"/>
            <person name="Lucas S."/>
            <person name="Copeland A."/>
            <person name="Lapidus A."/>
            <person name="Bruce D."/>
            <person name="Goodwin L."/>
            <person name="Pitluck S."/>
            <person name="Kyrpides N."/>
            <person name="Mavromatis K."/>
            <person name="Pagani I."/>
            <person name="Ivanova N."/>
            <person name="Saunders E."/>
            <person name="Brettin T."/>
            <person name="Detter J.C."/>
            <person name="Han C."/>
            <person name="Tapia R."/>
            <person name="Land M."/>
            <person name="Hauser L."/>
            <person name="Markowitz V."/>
            <person name="Cheng J.-F."/>
            <person name="Hugenholtz P."/>
            <person name="Woyke T."/>
            <person name="Wu D."/>
            <person name="Eisen J.A."/>
        </authorList>
    </citation>
    <scope>NUCLEOTIDE SEQUENCE</scope>
    <source>
        <strain>ATCC 43644</strain>
    </source>
</reference>
<dbReference type="PANTHER" id="PTHR35092">
    <property type="entry name" value="CHLORINASE MJ1651"/>
    <property type="match status" value="1"/>
</dbReference>
<dbReference type="PIRSF" id="PIRSF006779">
    <property type="entry name" value="UCP006779"/>
    <property type="match status" value="1"/>
</dbReference>
<dbReference type="InterPro" id="IPR023227">
    <property type="entry name" value="SAM_OH_AdoTrfase_C_sf"/>
</dbReference>
<dbReference type="SUPFAM" id="SSF101852">
    <property type="entry name" value="Bacterial fluorinating enzyme, C-terminal domain"/>
    <property type="match status" value="1"/>
</dbReference>
<dbReference type="InterPro" id="IPR046469">
    <property type="entry name" value="SAM_HAT_N"/>
</dbReference>
<proteinExistence type="inferred from homology"/>
<dbReference type="InParanoid" id="E8QY68"/>
<keyword evidence="6" id="KW-1185">Reference proteome</keyword>
<dbReference type="PANTHER" id="PTHR35092:SF1">
    <property type="entry name" value="CHLORINASE MJ1651"/>
    <property type="match status" value="1"/>
</dbReference>
<dbReference type="eggNOG" id="COG1912">
    <property type="taxonomic scope" value="Bacteria"/>
</dbReference>